<dbReference type="GO" id="GO:0019899">
    <property type="term" value="F:enzyme binding"/>
    <property type="evidence" value="ECO:0007669"/>
    <property type="project" value="TreeGrafter"/>
</dbReference>
<dbReference type="PANTHER" id="PTHR10088:SF4">
    <property type="entry name" value="GLUCOKINASE REGULATORY PROTEIN"/>
    <property type="match status" value="1"/>
</dbReference>
<dbReference type="SUPFAM" id="SSF53697">
    <property type="entry name" value="SIS domain"/>
    <property type="match status" value="2"/>
</dbReference>
<gene>
    <name evidence="4" type="ORF">JXQ802_LOCUS27838</name>
    <name evidence="3" type="ORF">PYM288_LOCUS9025</name>
</gene>
<dbReference type="AlphaFoldDB" id="A0A815BC04"/>
<dbReference type="InterPro" id="IPR054017">
    <property type="entry name" value="GKRP_SIS_2"/>
</dbReference>
<dbReference type="Proteomes" id="UP000663870">
    <property type="component" value="Unassembled WGS sequence"/>
</dbReference>
<dbReference type="EMBL" id="CAJNOL010001024">
    <property type="protein sequence ID" value="CAF1268009.1"/>
    <property type="molecule type" value="Genomic_DNA"/>
</dbReference>
<protein>
    <recommendedName>
        <fullName evidence="2">SIS domain-containing protein</fullName>
    </recommendedName>
</protein>
<reference evidence="4" key="1">
    <citation type="submission" date="2021-02" db="EMBL/GenBank/DDBJ databases">
        <authorList>
            <person name="Nowell W R."/>
        </authorList>
    </citation>
    <scope>NUCLEOTIDE SEQUENCE</scope>
</reference>
<dbReference type="Gene3D" id="3.40.50.12620">
    <property type="match status" value="1"/>
</dbReference>
<evidence type="ECO:0000313" key="4">
    <source>
        <dbReference type="EMBL" id="CAF1268009.1"/>
    </source>
</evidence>
<dbReference type="Proteomes" id="UP000663854">
    <property type="component" value="Unassembled WGS sequence"/>
</dbReference>
<dbReference type="Pfam" id="PF22198">
    <property type="entry name" value="GKRP_SIS_2"/>
    <property type="match status" value="1"/>
</dbReference>
<dbReference type="Pfam" id="PF22645">
    <property type="entry name" value="GKRP_SIS_N"/>
    <property type="match status" value="1"/>
</dbReference>
<dbReference type="GO" id="GO:1901135">
    <property type="term" value="P:carbohydrate derivative metabolic process"/>
    <property type="evidence" value="ECO:0007669"/>
    <property type="project" value="InterPro"/>
</dbReference>
<proteinExistence type="predicted"/>
<keyword evidence="1" id="KW-0119">Carbohydrate metabolism</keyword>
<dbReference type="PROSITE" id="PS01272">
    <property type="entry name" value="GCKR"/>
    <property type="match status" value="1"/>
</dbReference>
<evidence type="ECO:0000313" key="5">
    <source>
        <dbReference type="Proteomes" id="UP000663870"/>
    </source>
</evidence>
<dbReference type="PANTHER" id="PTHR10088">
    <property type="entry name" value="GLUCOKINASE REGULATORY PROTEIN"/>
    <property type="match status" value="1"/>
</dbReference>
<sequence>MDSVPYTEQHNTLTMNVDTGSVENIVDLLHECNLQVFNGYENHEGLSDEQFLNKLDRLVTLVREILQNEKGIIVISGCGTSGRIGFLASTFFNQLCIERNLPPKYRYIIAGGNSALVTSVEASEDDPVIGATELKKISESFEHVLFIGITCGVSAPFVGGQLEYCLDNLQKFTPVLIGFNPVSMARRIHVPKWPNGRTFYDIALRMEKTSEAIVLNPIIGPEPISGSSRMKGGTATKIILDTIFYLASTNNSIKTRDVIEEFKTTIDRMKTERMKLATVVQQAGDCLLNDSYIRYVGSSTFGVWGMIDASECVPTYNSSYNDIRGFMANDYFKKNLNPEPVNSFVSPALHESTPDDLWKIFENLPSSSLIIFIDTEYDSQKSLIDKLQKKKHRIVWIKLLSAKSLEPNSNVQIIDFSTSITSSDMTVQYCLAEIVLKLCLNTISTGAHILKGKVYQNIMIDVRVSNIKLFYRAIDIIKLLSGVDYQTAEKCLIQSIHQTDNELNKQTIEQHITAVASNKDHIVPIALLMCLSNCSYTQATHQIDKCPRIRDICTNTNRSST</sequence>
<evidence type="ECO:0000256" key="1">
    <source>
        <dbReference type="ARBA" id="ARBA00023277"/>
    </source>
</evidence>
<dbReference type="Gene3D" id="1.10.8.1080">
    <property type="match status" value="1"/>
</dbReference>
<dbReference type="GO" id="GO:0004857">
    <property type="term" value="F:enzyme inhibitor activity"/>
    <property type="evidence" value="ECO:0007669"/>
    <property type="project" value="TreeGrafter"/>
</dbReference>
<evidence type="ECO:0000259" key="2">
    <source>
        <dbReference type="PROSITE" id="PS51464"/>
    </source>
</evidence>
<dbReference type="GO" id="GO:0005654">
    <property type="term" value="C:nucleoplasm"/>
    <property type="evidence" value="ECO:0007669"/>
    <property type="project" value="TreeGrafter"/>
</dbReference>
<dbReference type="GO" id="GO:0070095">
    <property type="term" value="F:fructose-6-phosphate binding"/>
    <property type="evidence" value="ECO:0007669"/>
    <property type="project" value="TreeGrafter"/>
</dbReference>
<dbReference type="Pfam" id="PF20741">
    <property type="entry name" value="GKRP-like_C"/>
    <property type="match status" value="1"/>
</dbReference>
<keyword evidence="5" id="KW-1185">Reference proteome</keyword>
<comment type="caution">
    <text evidence="4">The sequence shown here is derived from an EMBL/GenBank/DDBJ whole genome shotgun (WGS) entry which is preliminary data.</text>
</comment>
<name>A0A815BC04_9BILA</name>
<evidence type="ECO:0000313" key="3">
    <source>
        <dbReference type="EMBL" id="CAF0891086.1"/>
    </source>
</evidence>
<dbReference type="InterPro" id="IPR046348">
    <property type="entry name" value="SIS_dom_sf"/>
</dbReference>
<dbReference type="EMBL" id="CAJNOH010000126">
    <property type="protein sequence ID" value="CAF0891086.1"/>
    <property type="molecule type" value="Genomic_DNA"/>
</dbReference>
<dbReference type="GO" id="GO:0005829">
    <property type="term" value="C:cytosol"/>
    <property type="evidence" value="ECO:0007669"/>
    <property type="project" value="TreeGrafter"/>
</dbReference>
<dbReference type="Gene3D" id="3.40.50.10490">
    <property type="entry name" value="Glucose-6-phosphate isomerase like protein, domain 1"/>
    <property type="match status" value="1"/>
</dbReference>
<dbReference type="InterPro" id="IPR040190">
    <property type="entry name" value="MURQ/GCKR"/>
</dbReference>
<accession>A0A815BC04</accession>
<dbReference type="GO" id="GO:0009750">
    <property type="term" value="P:response to fructose"/>
    <property type="evidence" value="ECO:0007669"/>
    <property type="project" value="TreeGrafter"/>
</dbReference>
<dbReference type="PROSITE" id="PS51464">
    <property type="entry name" value="SIS"/>
    <property type="match status" value="1"/>
</dbReference>
<dbReference type="InterPro" id="IPR005486">
    <property type="entry name" value="Glucokinase_regulatory_CS"/>
</dbReference>
<dbReference type="InterPro" id="IPR001347">
    <property type="entry name" value="SIS_dom"/>
</dbReference>
<dbReference type="GO" id="GO:0030246">
    <property type="term" value="F:carbohydrate binding"/>
    <property type="evidence" value="ECO:0007669"/>
    <property type="project" value="TreeGrafter"/>
</dbReference>
<organism evidence="4 5">
    <name type="scientific">Rotaria sordida</name>
    <dbReference type="NCBI Taxonomy" id="392033"/>
    <lineage>
        <taxon>Eukaryota</taxon>
        <taxon>Metazoa</taxon>
        <taxon>Spiralia</taxon>
        <taxon>Gnathifera</taxon>
        <taxon>Rotifera</taxon>
        <taxon>Eurotatoria</taxon>
        <taxon>Bdelloidea</taxon>
        <taxon>Philodinida</taxon>
        <taxon>Philodinidae</taxon>
        <taxon>Rotaria</taxon>
    </lineage>
</organism>
<feature type="domain" description="SIS" evidence="2">
    <location>
        <begin position="62"/>
        <end position="253"/>
    </location>
</feature>
<dbReference type="GO" id="GO:0042593">
    <property type="term" value="P:glucose homeostasis"/>
    <property type="evidence" value="ECO:0007669"/>
    <property type="project" value="TreeGrafter"/>
</dbReference>